<comment type="caution">
    <text evidence="15">The sequence shown here is derived from an EMBL/GenBank/DDBJ whole genome shotgun (WGS) entry which is preliminary data.</text>
</comment>
<dbReference type="PANTHER" id="PTHR45569:SF1">
    <property type="entry name" value="SENSOR PROTEIN KDPD"/>
    <property type="match status" value="1"/>
</dbReference>
<dbReference type="GO" id="GO:0005524">
    <property type="term" value="F:ATP binding"/>
    <property type="evidence" value="ECO:0007669"/>
    <property type="project" value="UniProtKB-KW"/>
</dbReference>
<dbReference type="Proteomes" id="UP000540989">
    <property type="component" value="Unassembled WGS sequence"/>
</dbReference>
<dbReference type="Pfam" id="PF13493">
    <property type="entry name" value="DUF4118"/>
    <property type="match status" value="1"/>
</dbReference>
<evidence type="ECO:0000256" key="6">
    <source>
        <dbReference type="ARBA" id="ARBA00022692"/>
    </source>
</evidence>
<keyword evidence="12 13" id="KW-0472">Membrane</keyword>
<dbReference type="AlphaFoldDB" id="A0A7W7ZB06"/>
<comment type="catalytic activity">
    <reaction evidence="1">
        <text>ATP + protein L-histidine = ADP + protein N-phospho-L-histidine.</text>
        <dbReference type="EC" id="2.7.13.3"/>
    </reaction>
</comment>
<dbReference type="SUPFAM" id="SSF47384">
    <property type="entry name" value="Homodimeric domain of signal transducing histidine kinase"/>
    <property type="match status" value="1"/>
</dbReference>
<evidence type="ECO:0000256" key="13">
    <source>
        <dbReference type="SAM" id="Phobius"/>
    </source>
</evidence>
<keyword evidence="11" id="KW-0902">Two-component regulatory system</keyword>
<dbReference type="InterPro" id="IPR052023">
    <property type="entry name" value="Histidine_kinase_KdpD"/>
</dbReference>
<dbReference type="SMART" id="SM00388">
    <property type="entry name" value="HisKA"/>
    <property type="match status" value="1"/>
</dbReference>
<reference evidence="15 16" key="1">
    <citation type="submission" date="2020-08" db="EMBL/GenBank/DDBJ databases">
        <title>Genomic Encyclopedia of Type Strains, Phase IV (KMG-V): Genome sequencing to study the core and pangenomes of soil and plant-associated prokaryotes.</title>
        <authorList>
            <person name="Whitman W."/>
        </authorList>
    </citation>
    <scope>NUCLEOTIDE SEQUENCE [LARGE SCALE GENOMIC DNA]</scope>
    <source>
        <strain evidence="15 16">M8UP14</strain>
    </source>
</reference>
<keyword evidence="16" id="KW-1185">Reference proteome</keyword>
<dbReference type="Pfam" id="PF02518">
    <property type="entry name" value="HATPase_c"/>
    <property type="match status" value="1"/>
</dbReference>
<comment type="subcellular location">
    <subcellularLocation>
        <location evidence="2">Membrane</location>
        <topology evidence="2">Multi-pass membrane protein</topology>
    </subcellularLocation>
</comment>
<dbReference type="RefSeq" id="WP_184214403.1">
    <property type="nucleotide sequence ID" value="NZ_JACHIP010000002.1"/>
</dbReference>
<organism evidence="15 16">
    <name type="scientific">Granulicella aggregans</name>
    <dbReference type="NCBI Taxonomy" id="474949"/>
    <lineage>
        <taxon>Bacteria</taxon>
        <taxon>Pseudomonadati</taxon>
        <taxon>Acidobacteriota</taxon>
        <taxon>Terriglobia</taxon>
        <taxon>Terriglobales</taxon>
        <taxon>Acidobacteriaceae</taxon>
        <taxon>Granulicella</taxon>
    </lineage>
</organism>
<dbReference type="SMART" id="SM00387">
    <property type="entry name" value="HATPase_c"/>
    <property type="match status" value="1"/>
</dbReference>
<evidence type="ECO:0000256" key="10">
    <source>
        <dbReference type="ARBA" id="ARBA00022989"/>
    </source>
</evidence>
<evidence type="ECO:0000256" key="11">
    <source>
        <dbReference type="ARBA" id="ARBA00023012"/>
    </source>
</evidence>
<name>A0A7W7ZB06_9BACT</name>
<gene>
    <name evidence="15" type="ORF">HDF16_001142</name>
</gene>
<dbReference type="EMBL" id="JACHIP010000002">
    <property type="protein sequence ID" value="MBB5056457.1"/>
    <property type="molecule type" value="Genomic_DNA"/>
</dbReference>
<keyword evidence="8 15" id="KW-0418">Kinase</keyword>
<accession>A0A7W7ZB06</accession>
<dbReference type="PROSITE" id="PS50109">
    <property type="entry name" value="HIS_KIN"/>
    <property type="match status" value="1"/>
</dbReference>
<sequence length="480" mass="52129">MAAGTIQERVLKASAGCAIAIVLTLAAFRLHLNLSAATSLHLFLIAAIALRWGLFEATVVSMLSVLCLDYFFTDPLFVLYITDSRDWIAMVTFEAAALLVSTLSNQTNRHAREAEVHRDQLQKLYELSQQILLLDRDAAVEQRLTSVILSTLQIQGITLWNAYDLHLSRSGNCTLSDDEVRSVFHLNITQDDPEAAMSRRVLRAGTRPIGALILCGHTLDSATVNAVAALVAVAMERARSFSTESDAKAAKQSEQLRSAILDGLAHAFKSPLTTILTSSSGLLAMDTLSGTEQRLVTMIDHQASRMNDLATHLLSTARLDGGDLKLKRESIDVNEVVRQTADASSPEIAGHAIDVLVSAQPRLVKADRKLIQMALLQLLDNACKYGLPGSSVAVQVSEEQSEFLISVTNQGSFIPADEREKVFQRFYRCAESARAVSGTGIGLSVVRRITEAHHGRAFVSSDRTTGTTFTITLPRTAGGE</sequence>
<dbReference type="GO" id="GO:0000155">
    <property type="term" value="F:phosphorelay sensor kinase activity"/>
    <property type="evidence" value="ECO:0007669"/>
    <property type="project" value="InterPro"/>
</dbReference>
<evidence type="ECO:0000256" key="12">
    <source>
        <dbReference type="ARBA" id="ARBA00023136"/>
    </source>
</evidence>
<dbReference type="PRINTS" id="PR00344">
    <property type="entry name" value="BCTRLSENSOR"/>
</dbReference>
<dbReference type="Gene3D" id="1.10.287.130">
    <property type="match status" value="1"/>
</dbReference>
<keyword evidence="5 15" id="KW-0808">Transferase</keyword>
<dbReference type="InterPro" id="IPR004358">
    <property type="entry name" value="Sig_transdc_His_kin-like_C"/>
</dbReference>
<evidence type="ECO:0000313" key="15">
    <source>
        <dbReference type="EMBL" id="MBB5056457.1"/>
    </source>
</evidence>
<feature type="transmembrane region" description="Helical" evidence="13">
    <location>
        <begin position="10"/>
        <end position="28"/>
    </location>
</feature>
<dbReference type="CDD" id="cd00082">
    <property type="entry name" value="HisKA"/>
    <property type="match status" value="1"/>
</dbReference>
<evidence type="ECO:0000256" key="2">
    <source>
        <dbReference type="ARBA" id="ARBA00004141"/>
    </source>
</evidence>
<proteinExistence type="predicted"/>
<dbReference type="SUPFAM" id="SSF55874">
    <property type="entry name" value="ATPase domain of HSP90 chaperone/DNA topoisomerase II/histidine kinase"/>
    <property type="match status" value="1"/>
</dbReference>
<evidence type="ECO:0000256" key="8">
    <source>
        <dbReference type="ARBA" id="ARBA00022777"/>
    </source>
</evidence>
<keyword evidence="6 13" id="KW-0812">Transmembrane</keyword>
<keyword evidence="9" id="KW-0067">ATP-binding</keyword>
<dbReference type="InterPro" id="IPR003661">
    <property type="entry name" value="HisK_dim/P_dom"/>
</dbReference>
<evidence type="ECO:0000256" key="1">
    <source>
        <dbReference type="ARBA" id="ARBA00000085"/>
    </source>
</evidence>
<evidence type="ECO:0000256" key="7">
    <source>
        <dbReference type="ARBA" id="ARBA00022741"/>
    </source>
</evidence>
<dbReference type="Pfam" id="PF00512">
    <property type="entry name" value="HisKA"/>
    <property type="match status" value="1"/>
</dbReference>
<dbReference type="Gene3D" id="1.20.120.620">
    <property type="entry name" value="Backbone structure of the membrane domain of e. Coli histidine kinase receptor kdpd"/>
    <property type="match status" value="1"/>
</dbReference>
<dbReference type="PANTHER" id="PTHR45569">
    <property type="entry name" value="SENSOR PROTEIN KDPD"/>
    <property type="match status" value="1"/>
</dbReference>
<keyword evidence="4" id="KW-0597">Phosphoprotein</keyword>
<dbReference type="InterPro" id="IPR036890">
    <property type="entry name" value="HATPase_C_sf"/>
</dbReference>
<feature type="domain" description="Histidine kinase" evidence="14">
    <location>
        <begin position="263"/>
        <end position="477"/>
    </location>
</feature>
<evidence type="ECO:0000256" key="4">
    <source>
        <dbReference type="ARBA" id="ARBA00022553"/>
    </source>
</evidence>
<dbReference type="InterPro" id="IPR005467">
    <property type="entry name" value="His_kinase_dom"/>
</dbReference>
<dbReference type="EC" id="2.7.13.3" evidence="3"/>
<feature type="transmembrane region" description="Helical" evidence="13">
    <location>
        <begin position="59"/>
        <end position="81"/>
    </location>
</feature>
<evidence type="ECO:0000313" key="16">
    <source>
        <dbReference type="Proteomes" id="UP000540989"/>
    </source>
</evidence>
<keyword evidence="10 13" id="KW-1133">Transmembrane helix</keyword>
<feature type="transmembrane region" description="Helical" evidence="13">
    <location>
        <begin position="34"/>
        <end position="52"/>
    </location>
</feature>
<evidence type="ECO:0000259" key="14">
    <source>
        <dbReference type="PROSITE" id="PS50109"/>
    </source>
</evidence>
<evidence type="ECO:0000256" key="9">
    <source>
        <dbReference type="ARBA" id="ARBA00022840"/>
    </source>
</evidence>
<dbReference type="InterPro" id="IPR038318">
    <property type="entry name" value="KdpD_sf"/>
</dbReference>
<protein>
    <recommendedName>
        <fullName evidence="3">histidine kinase</fullName>
        <ecNumber evidence="3">2.7.13.3</ecNumber>
    </recommendedName>
</protein>
<evidence type="ECO:0000256" key="5">
    <source>
        <dbReference type="ARBA" id="ARBA00022679"/>
    </source>
</evidence>
<dbReference type="InterPro" id="IPR036097">
    <property type="entry name" value="HisK_dim/P_sf"/>
</dbReference>
<evidence type="ECO:0000256" key="3">
    <source>
        <dbReference type="ARBA" id="ARBA00012438"/>
    </source>
</evidence>
<keyword evidence="7" id="KW-0547">Nucleotide-binding</keyword>
<dbReference type="InterPro" id="IPR025201">
    <property type="entry name" value="KdpD_TM"/>
</dbReference>
<dbReference type="GO" id="GO:0005886">
    <property type="term" value="C:plasma membrane"/>
    <property type="evidence" value="ECO:0007669"/>
    <property type="project" value="TreeGrafter"/>
</dbReference>
<dbReference type="Gene3D" id="3.30.565.10">
    <property type="entry name" value="Histidine kinase-like ATPase, C-terminal domain"/>
    <property type="match status" value="1"/>
</dbReference>
<dbReference type="InterPro" id="IPR003594">
    <property type="entry name" value="HATPase_dom"/>
</dbReference>